<reference evidence="2 3" key="1">
    <citation type="submission" date="2019-01" db="EMBL/GenBank/DDBJ databases">
        <title>Genomes sequencing and comparative genomics of infectious freshwater microsporidia, Cucumispora dikerogammari and Thelohania contejeani.</title>
        <authorList>
            <person name="Cormier A."/>
            <person name="Giraud I."/>
            <person name="Wattier R."/>
            <person name="Teixeira M."/>
            <person name="Grandjean F."/>
            <person name="Rigaud T."/>
            <person name="Cordaux R."/>
        </authorList>
    </citation>
    <scope>NUCLEOTIDE SEQUENCE [LARGE SCALE GENOMIC DNA]</scope>
    <source>
        <strain evidence="2">T1</strain>
        <tissue evidence="2">Spores</tissue>
    </source>
</reference>
<dbReference type="Proteomes" id="UP001516464">
    <property type="component" value="Unassembled WGS sequence"/>
</dbReference>
<evidence type="ECO:0000256" key="1">
    <source>
        <dbReference type="SAM" id="SignalP"/>
    </source>
</evidence>
<protein>
    <submittedName>
        <fullName evidence="2">Uncharacterized protein</fullName>
    </submittedName>
</protein>
<evidence type="ECO:0000313" key="2">
    <source>
        <dbReference type="EMBL" id="KAF7684477.1"/>
    </source>
</evidence>
<evidence type="ECO:0000313" key="3">
    <source>
        <dbReference type="Proteomes" id="UP001516464"/>
    </source>
</evidence>
<feature type="chain" id="PRO_5045710505" evidence="1">
    <location>
        <begin position="19"/>
        <end position="182"/>
    </location>
</feature>
<keyword evidence="1" id="KW-0732">Signal</keyword>
<accession>A0ABQ7I1Z3</accession>
<proteinExistence type="predicted"/>
<comment type="caution">
    <text evidence="2">The sequence shown here is derived from an EMBL/GenBank/DDBJ whole genome shotgun (WGS) entry which is preliminary data.</text>
</comment>
<sequence length="182" mass="21181">MKSNVILWFFFFIKVVFSNNTEKPIVRGILILESYGWSKNIDGLKSLINKELVRSRMKTGMKRRIILLKEIKNNIDRSPHNTNSYFLVKFNNPNKEFRIEDDAIFQIMKKKDSNIDGRVLSLGLVFGRKVFYLNSLGIKPGIEYYFQVDAIQSKGREKQKVTLVTDSIMSNGIDQIYFSPDL</sequence>
<feature type="signal peptide" evidence="1">
    <location>
        <begin position="1"/>
        <end position="18"/>
    </location>
</feature>
<organism evidence="2 3">
    <name type="scientific">Astathelohania contejeani</name>
    <dbReference type="NCBI Taxonomy" id="164912"/>
    <lineage>
        <taxon>Eukaryota</taxon>
        <taxon>Fungi</taxon>
        <taxon>Fungi incertae sedis</taxon>
        <taxon>Microsporidia</taxon>
        <taxon>Astathelohaniidae</taxon>
        <taxon>Astathelohania</taxon>
    </lineage>
</organism>
<name>A0ABQ7I1Z3_9MICR</name>
<gene>
    <name evidence="2" type="ORF">TCON_0340</name>
</gene>
<dbReference type="EMBL" id="SBIQ01000012">
    <property type="protein sequence ID" value="KAF7684477.1"/>
    <property type="molecule type" value="Genomic_DNA"/>
</dbReference>
<keyword evidence="3" id="KW-1185">Reference proteome</keyword>